<reference evidence="1" key="1">
    <citation type="submission" date="2024-03" db="EMBL/GenBank/DDBJ databases">
        <title>Whole genome sequecning of epiphytes from Marcgravia umbellata leaves.</title>
        <authorList>
            <person name="Kumar G."/>
            <person name="Savka M.A."/>
        </authorList>
    </citation>
    <scope>NUCLEOTIDE SEQUENCE</scope>
    <source>
        <strain evidence="1">RIT_BL5</strain>
    </source>
</reference>
<keyword evidence="2" id="KW-1185">Reference proteome</keyword>
<gene>
    <name evidence="1" type="ORF">WKI47_03785</name>
</gene>
<organism evidence="1 2">
    <name type="scientific">Saccharibacillus sacchari</name>
    <dbReference type="NCBI Taxonomy" id="456493"/>
    <lineage>
        <taxon>Bacteria</taxon>
        <taxon>Bacillati</taxon>
        <taxon>Bacillota</taxon>
        <taxon>Bacilli</taxon>
        <taxon>Bacillales</taxon>
        <taxon>Paenibacillaceae</taxon>
        <taxon>Saccharibacillus</taxon>
    </lineage>
</organism>
<evidence type="ECO:0000313" key="2">
    <source>
        <dbReference type="Proteomes" id="UP001380953"/>
    </source>
</evidence>
<sequence>MDKREWLERNQVFVYGVALLVGLTAGLLSEPFGHIVEAWISPLLAVLLYGMFTLIPFLKLREALADGRFMVALLLTNFVLVPVAVGGLLRLFPQPEAVAIGVCLVLLTPCIDYVIVFTALGKGDAKAMTAATPVLFVAQMALLPLYLRLFAGDAAAGLMQIGPFIEAFLLLIALPLAAAILTQLWAKRGEASANGADAPSTVGPAESTEPARSAPDSVGTRVLEAAAWLPVPFMALVLVAVTASQIGRIADDPLPVLNVLPIYMLFMIVMPLIARTVGRLLRLDVGRGRALIFSSFTRNSLVVLPLALVLPGEAAGTAAAVIVAQTMIELIGELVYVRVVPKRLWRG</sequence>
<dbReference type="EMBL" id="JBBKAR010000009">
    <property type="protein sequence ID" value="MEJ8303032.1"/>
    <property type="molecule type" value="Genomic_DNA"/>
</dbReference>
<evidence type="ECO:0000313" key="1">
    <source>
        <dbReference type="EMBL" id="MEJ8303032.1"/>
    </source>
</evidence>
<comment type="caution">
    <text evidence="1">The sequence shown here is derived from an EMBL/GenBank/DDBJ whole genome shotgun (WGS) entry which is preliminary data.</text>
</comment>
<name>A0ACC6P865_9BACL</name>
<dbReference type="Proteomes" id="UP001380953">
    <property type="component" value="Unassembled WGS sequence"/>
</dbReference>
<protein>
    <submittedName>
        <fullName evidence="1">Arsenic resistance protein</fullName>
    </submittedName>
</protein>
<proteinExistence type="predicted"/>
<accession>A0ACC6P865</accession>